<dbReference type="PANTHER" id="PTHR11139">
    <property type="entry name" value="ATAXIA TELANGIECTASIA MUTATED ATM -RELATED"/>
    <property type="match status" value="1"/>
</dbReference>
<dbReference type="OrthoDB" id="2250022at2759"/>
<comment type="caution">
    <text evidence="1">The sequence shown here is derived from an EMBL/GenBank/DDBJ whole genome shotgun (WGS) entry which is preliminary data.</text>
</comment>
<dbReference type="GO" id="GO:0038202">
    <property type="term" value="P:TORC1 signaling"/>
    <property type="evidence" value="ECO:0007669"/>
    <property type="project" value="TreeGrafter"/>
</dbReference>
<dbReference type="GO" id="GO:0005634">
    <property type="term" value="C:nucleus"/>
    <property type="evidence" value="ECO:0007669"/>
    <property type="project" value="TreeGrafter"/>
</dbReference>
<name>A0A448WWY4_9PLAT</name>
<dbReference type="GO" id="GO:0016242">
    <property type="term" value="P:negative regulation of macroautophagy"/>
    <property type="evidence" value="ECO:0007669"/>
    <property type="project" value="TreeGrafter"/>
</dbReference>
<dbReference type="InterPro" id="IPR016024">
    <property type="entry name" value="ARM-type_fold"/>
</dbReference>
<dbReference type="EMBL" id="CAAALY010055238">
    <property type="protein sequence ID" value="VEL22213.1"/>
    <property type="molecule type" value="Genomic_DNA"/>
</dbReference>
<dbReference type="InterPro" id="IPR011989">
    <property type="entry name" value="ARM-like"/>
</dbReference>
<dbReference type="SUPFAM" id="SSF48371">
    <property type="entry name" value="ARM repeat"/>
    <property type="match status" value="1"/>
</dbReference>
<dbReference type="PANTHER" id="PTHR11139:SF9">
    <property type="entry name" value="SERINE_THREONINE-PROTEIN KINASE MTOR"/>
    <property type="match status" value="1"/>
</dbReference>
<protein>
    <recommendedName>
        <fullName evidence="3">Condensin complex subunit 1 C-terminal domain-containing protein</fullName>
    </recommendedName>
</protein>
<gene>
    <name evidence="1" type="ORF">PXEA_LOCUS15653</name>
</gene>
<evidence type="ECO:0000313" key="1">
    <source>
        <dbReference type="EMBL" id="VEL22213.1"/>
    </source>
</evidence>
<proteinExistence type="predicted"/>
<dbReference type="GO" id="GO:0031931">
    <property type="term" value="C:TORC1 complex"/>
    <property type="evidence" value="ECO:0007669"/>
    <property type="project" value="TreeGrafter"/>
</dbReference>
<accession>A0A448WWY4</accession>
<dbReference type="GO" id="GO:0004674">
    <property type="term" value="F:protein serine/threonine kinase activity"/>
    <property type="evidence" value="ECO:0007669"/>
    <property type="project" value="TreeGrafter"/>
</dbReference>
<sequence length="109" mass="12285">MLPWLKSSEVPHYTARSAFNTVADILSKLLNVGISDPDADVRLCVFESLDRRFDHHLAQANHLTSLFTGLADEVFEIRLRVMQCLGRLAEINPACVQPNLRKILLQGNE</sequence>
<dbReference type="Proteomes" id="UP000784294">
    <property type="component" value="Unassembled WGS sequence"/>
</dbReference>
<dbReference type="GO" id="GO:0005737">
    <property type="term" value="C:cytoplasm"/>
    <property type="evidence" value="ECO:0007669"/>
    <property type="project" value="TreeGrafter"/>
</dbReference>
<dbReference type="InterPro" id="IPR050517">
    <property type="entry name" value="DDR_Repair_Kinase"/>
</dbReference>
<evidence type="ECO:0008006" key="3">
    <source>
        <dbReference type="Google" id="ProtNLM"/>
    </source>
</evidence>
<dbReference type="Gene3D" id="1.25.10.10">
    <property type="entry name" value="Leucine-rich Repeat Variant"/>
    <property type="match status" value="1"/>
</dbReference>
<dbReference type="AlphaFoldDB" id="A0A448WWY4"/>
<keyword evidence="2" id="KW-1185">Reference proteome</keyword>
<organism evidence="1 2">
    <name type="scientific">Protopolystoma xenopodis</name>
    <dbReference type="NCBI Taxonomy" id="117903"/>
    <lineage>
        <taxon>Eukaryota</taxon>
        <taxon>Metazoa</taxon>
        <taxon>Spiralia</taxon>
        <taxon>Lophotrochozoa</taxon>
        <taxon>Platyhelminthes</taxon>
        <taxon>Monogenea</taxon>
        <taxon>Polyopisthocotylea</taxon>
        <taxon>Polystomatidea</taxon>
        <taxon>Polystomatidae</taxon>
        <taxon>Protopolystoma</taxon>
    </lineage>
</organism>
<reference evidence="1" key="1">
    <citation type="submission" date="2018-11" db="EMBL/GenBank/DDBJ databases">
        <authorList>
            <consortium name="Pathogen Informatics"/>
        </authorList>
    </citation>
    <scope>NUCLEOTIDE SEQUENCE</scope>
</reference>
<dbReference type="GO" id="GO:0031932">
    <property type="term" value="C:TORC2 complex"/>
    <property type="evidence" value="ECO:0007669"/>
    <property type="project" value="TreeGrafter"/>
</dbReference>
<evidence type="ECO:0000313" key="2">
    <source>
        <dbReference type="Proteomes" id="UP000784294"/>
    </source>
</evidence>